<evidence type="ECO:0000256" key="10">
    <source>
        <dbReference type="RuleBase" id="RU364018"/>
    </source>
</evidence>
<dbReference type="Gene3D" id="3.30.450.60">
    <property type="match status" value="1"/>
</dbReference>
<feature type="region of interest" description="Disordered" evidence="12">
    <location>
        <begin position="183"/>
        <end position="226"/>
    </location>
</feature>
<protein>
    <recommendedName>
        <fullName evidence="10">Coatomer subunit delta</fullName>
    </recommendedName>
</protein>
<dbReference type="InterPro" id="IPR036168">
    <property type="entry name" value="AP2_Mu_C_sf"/>
</dbReference>
<feature type="domain" description="MHD" evidence="13">
    <location>
        <begin position="276"/>
        <end position="516"/>
    </location>
</feature>
<dbReference type="GO" id="GO:0030126">
    <property type="term" value="C:COPI vesicle coat"/>
    <property type="evidence" value="ECO:0007669"/>
    <property type="project" value="UniProtKB-UniRule"/>
</dbReference>
<dbReference type="Gene3D" id="2.60.40.1170">
    <property type="entry name" value="Mu homology domain, subdomain B"/>
    <property type="match status" value="2"/>
</dbReference>
<keyword evidence="8 10" id="KW-0472">Membrane</keyword>
<evidence type="ECO:0000256" key="12">
    <source>
        <dbReference type="SAM" id="MobiDB-lite"/>
    </source>
</evidence>
<proteinExistence type="inferred from homology"/>
<evidence type="ECO:0000256" key="9">
    <source>
        <dbReference type="ARBA" id="ARBA00023329"/>
    </source>
</evidence>
<evidence type="ECO:0000313" key="15">
    <source>
        <dbReference type="Proteomes" id="UP000271162"/>
    </source>
</evidence>
<evidence type="ECO:0000256" key="1">
    <source>
        <dbReference type="ARBA" id="ARBA00010516"/>
    </source>
</evidence>
<comment type="function">
    <text evidence="10">The coatomer is a cytosolic protein complex that binds to dilysine motifs and reversibly associates with Golgi non-clathrin-coated vesicles, which further mediate biosynthetic protein transport from the ER, via the Golgi up to the trans Golgi network. Coatomer complex is required for budding from Golgi membranes, and is essential for the retrograde Golgi-to-ER transport of dilysine-tagged proteins.</text>
</comment>
<dbReference type="GO" id="GO:0000139">
    <property type="term" value="C:Golgi membrane"/>
    <property type="evidence" value="ECO:0007669"/>
    <property type="project" value="UniProtKB-SubCell"/>
</dbReference>
<dbReference type="CDD" id="cd14830">
    <property type="entry name" value="Delta_COP_N"/>
    <property type="match status" value="1"/>
</dbReference>
<evidence type="ECO:0000256" key="6">
    <source>
        <dbReference type="ARBA" id="ARBA00022927"/>
    </source>
</evidence>
<evidence type="ECO:0000313" key="16">
    <source>
        <dbReference type="WBParaSite" id="NBR_0000044901-mRNA-1"/>
    </source>
</evidence>
<dbReference type="InterPro" id="IPR028565">
    <property type="entry name" value="MHD"/>
</dbReference>
<sequence>MVLISASVVSKSGKALVTRIFVTDMTRARMEGLLDAFPKLIGNDKDSAQRQHTFIETDSVRYVYHPLDNLYMVLITTKTSNILEDLETLRLFSRVIPEYCRSNDEKEILAHDFDLIFAFDEVVTLGYRESVNLAQIRTFTEMDSHEERVFLQIKEAQERAAKQAMAEKAKEFKRMQKEALSKGLKPSAANFTSSTGISSASTPLAAVQEPAAPRQTAMPSRTGGGKALKLGAKTKDEDVFLQQLRQEGQVIAPVEKAQRDVGGVPVVAAPVSNVKHEAVHVRTEEKMVATVSRDGGLQGAEILGVVSLSVAAPEFNTVAVQMHNKAPSGAQLQVHPNLDKKEWQSSSLLKLKSAGKPFPVNNDVGVLKWKMVLTEEEQLPIALNCWPQESADGCQVNIEYTLQREDLSLENVVITVPLPAATVPVVSECEGSYDYQKSRNQIVWTMPVIDSANSTGTLEFTVPNGHSDHFFPVHIRFHTEKLYCDIGVDSVHTMDGNSEVPFSIETRFIADKYEVV</sequence>
<keyword evidence="15" id="KW-1185">Reference proteome</keyword>
<comment type="similarity">
    <text evidence="1 10">Belongs to the adaptor complexes medium subunit family. Delta-COP subfamily.</text>
</comment>
<reference evidence="16" key="1">
    <citation type="submission" date="2016-04" db="UniProtKB">
        <authorList>
            <consortium name="WormBaseParasite"/>
        </authorList>
    </citation>
    <scope>IDENTIFICATION</scope>
</reference>
<name>A0A158QWL6_NIPBR</name>
<dbReference type="OMA" id="VQFRTHP"/>
<dbReference type="InterPro" id="IPR011012">
    <property type="entry name" value="Longin-like_dom_sf"/>
</dbReference>
<dbReference type="Pfam" id="PF01217">
    <property type="entry name" value="Clat_adaptor_s"/>
    <property type="match status" value="1"/>
</dbReference>
<reference evidence="14 15" key="2">
    <citation type="submission" date="2018-11" db="EMBL/GenBank/DDBJ databases">
        <authorList>
            <consortium name="Pathogen Informatics"/>
        </authorList>
    </citation>
    <scope>NUCLEOTIDE SEQUENCE [LARGE SCALE GENOMIC DNA]</scope>
</reference>
<feature type="compositionally biased region" description="Polar residues" evidence="12">
    <location>
        <begin position="189"/>
        <end position="202"/>
    </location>
</feature>
<dbReference type="SUPFAM" id="SSF64356">
    <property type="entry name" value="SNARE-like"/>
    <property type="match status" value="1"/>
</dbReference>
<dbReference type="WBParaSite" id="NBR_0000044901-mRNA-1">
    <property type="protein sequence ID" value="NBR_0000044901-mRNA-1"/>
    <property type="gene ID" value="NBR_0000044901"/>
</dbReference>
<dbReference type="GO" id="GO:0006888">
    <property type="term" value="P:endoplasmic reticulum to Golgi vesicle-mediated transport"/>
    <property type="evidence" value="ECO:0007669"/>
    <property type="project" value="TreeGrafter"/>
</dbReference>
<keyword evidence="5 10" id="KW-0931">ER-Golgi transport</keyword>
<dbReference type="GO" id="GO:0006890">
    <property type="term" value="P:retrograde vesicle-mediated transport, Golgi to endoplasmic reticulum"/>
    <property type="evidence" value="ECO:0007669"/>
    <property type="project" value="UniProtKB-UniRule"/>
</dbReference>
<dbReference type="InterPro" id="IPR027059">
    <property type="entry name" value="Coatomer_dsu"/>
</dbReference>
<keyword evidence="4 10" id="KW-0963">Cytoplasm</keyword>
<dbReference type="EMBL" id="UYSL01000190">
    <property type="protein sequence ID" value="VDL63084.1"/>
    <property type="molecule type" value="Genomic_DNA"/>
</dbReference>
<dbReference type="STRING" id="27835.A0A158QWL6"/>
<dbReference type="PANTHER" id="PTHR10121:SF0">
    <property type="entry name" value="COATOMER SUBUNIT DELTA"/>
    <property type="match status" value="1"/>
</dbReference>
<keyword evidence="7 10" id="KW-0333">Golgi apparatus</keyword>
<evidence type="ECO:0000256" key="3">
    <source>
        <dbReference type="ARBA" id="ARBA00022448"/>
    </source>
</evidence>
<evidence type="ECO:0000313" key="14">
    <source>
        <dbReference type="EMBL" id="VDL63084.1"/>
    </source>
</evidence>
<dbReference type="PANTHER" id="PTHR10121">
    <property type="entry name" value="COATOMER SUBUNIT DELTA"/>
    <property type="match status" value="1"/>
</dbReference>
<dbReference type="PROSITE" id="PS51072">
    <property type="entry name" value="MHD"/>
    <property type="match status" value="1"/>
</dbReference>
<evidence type="ECO:0000256" key="8">
    <source>
        <dbReference type="ARBA" id="ARBA00023136"/>
    </source>
</evidence>
<keyword evidence="9 10" id="KW-0968">Cytoplasmic vesicle</keyword>
<dbReference type="Pfam" id="PF00928">
    <property type="entry name" value="Adap_comp_sub"/>
    <property type="match status" value="1"/>
</dbReference>
<keyword evidence="6 10" id="KW-0653">Protein transport</keyword>
<dbReference type="Proteomes" id="UP000271162">
    <property type="component" value="Unassembled WGS sequence"/>
</dbReference>
<evidence type="ECO:0000256" key="2">
    <source>
        <dbReference type="ARBA" id="ARBA00011775"/>
    </source>
</evidence>
<gene>
    <name evidence="14" type="ORF">NBR_LOCUS450</name>
</gene>
<dbReference type="GO" id="GO:0051645">
    <property type="term" value="P:Golgi localization"/>
    <property type="evidence" value="ECO:0007669"/>
    <property type="project" value="TreeGrafter"/>
</dbReference>
<evidence type="ECO:0000256" key="4">
    <source>
        <dbReference type="ARBA" id="ARBA00022490"/>
    </source>
</evidence>
<dbReference type="AlphaFoldDB" id="A0A158QWL6"/>
<accession>A0A158QWL6</accession>
<evidence type="ECO:0000256" key="7">
    <source>
        <dbReference type="ARBA" id="ARBA00023034"/>
    </source>
</evidence>
<evidence type="ECO:0000256" key="11">
    <source>
        <dbReference type="RuleBase" id="RU366052"/>
    </source>
</evidence>
<evidence type="ECO:0000256" key="5">
    <source>
        <dbReference type="ARBA" id="ARBA00022892"/>
    </source>
</evidence>
<dbReference type="FunFam" id="2.60.40.1170:FF:000007">
    <property type="entry name" value="Coatomer subunit delta"/>
    <property type="match status" value="1"/>
</dbReference>
<dbReference type="FunFam" id="3.30.450.60:FF:000003">
    <property type="entry name" value="Coatomer subunit delta"/>
    <property type="match status" value="1"/>
</dbReference>
<organism evidence="16">
    <name type="scientific">Nippostrongylus brasiliensis</name>
    <name type="common">Rat hookworm</name>
    <dbReference type="NCBI Taxonomy" id="27835"/>
    <lineage>
        <taxon>Eukaryota</taxon>
        <taxon>Metazoa</taxon>
        <taxon>Ecdysozoa</taxon>
        <taxon>Nematoda</taxon>
        <taxon>Chromadorea</taxon>
        <taxon>Rhabditida</taxon>
        <taxon>Rhabditina</taxon>
        <taxon>Rhabditomorpha</taxon>
        <taxon>Strongyloidea</taxon>
        <taxon>Heligmosomidae</taxon>
        <taxon>Nippostrongylus</taxon>
    </lineage>
</organism>
<comment type="subcellular location">
    <subcellularLocation>
        <location evidence="10 11">Cytoplasm</location>
    </subcellularLocation>
    <subcellularLocation>
        <location evidence="10 11">Cytoplasmic vesicle</location>
        <location evidence="10 11">COPI-coated vesicle membrane</location>
        <topology evidence="10 11">Peripheral membrane protein</topology>
        <orientation evidence="10 11">Cytoplasmic side</orientation>
    </subcellularLocation>
    <subcellularLocation>
        <location evidence="10 11">Golgi apparatus membrane</location>
        <topology evidence="10 11">Peripheral membrane protein</topology>
        <orientation evidence="10 11">Cytoplasmic side</orientation>
    </subcellularLocation>
</comment>
<evidence type="ECO:0000259" key="13">
    <source>
        <dbReference type="PROSITE" id="PS51072"/>
    </source>
</evidence>
<dbReference type="GO" id="GO:0015031">
    <property type="term" value="P:protein transport"/>
    <property type="evidence" value="ECO:0007669"/>
    <property type="project" value="UniProtKB-KW"/>
</dbReference>
<keyword evidence="3 10" id="KW-0813">Transport</keyword>
<dbReference type="SUPFAM" id="SSF49447">
    <property type="entry name" value="Second domain of Mu2 adaptin subunit (ap50) of ap2 adaptor"/>
    <property type="match status" value="1"/>
</dbReference>
<comment type="subunit">
    <text evidence="2 10">Oligomeric complex that consists of at least the alpha, beta, beta', gamma, delta, epsilon and zeta subunits.</text>
</comment>
<dbReference type="InterPro" id="IPR022775">
    <property type="entry name" value="AP_mu_sigma_su"/>
</dbReference>
<dbReference type="CDD" id="cd09254">
    <property type="entry name" value="AP_delta-COPI_MHD"/>
    <property type="match status" value="1"/>
</dbReference>